<dbReference type="FunFam" id="3.30.160.60:FF:000290">
    <property type="entry name" value="Zinc finger protein 697 isoform X1"/>
    <property type="match status" value="1"/>
</dbReference>
<keyword evidence="4" id="KW-0677">Repeat</keyword>
<dbReference type="InterPro" id="IPR036236">
    <property type="entry name" value="Znf_C2H2_sf"/>
</dbReference>
<dbReference type="GeneTree" id="ENSGT00940000164597"/>
<dbReference type="PANTHER" id="PTHR14003">
    <property type="entry name" value="TRANSCRIPTIONAL REPRESSOR PROTEIN YY"/>
    <property type="match status" value="1"/>
</dbReference>
<evidence type="ECO:0000256" key="3">
    <source>
        <dbReference type="ARBA" id="ARBA00022723"/>
    </source>
</evidence>
<dbReference type="FunFam" id="3.30.160.60:FF:000446">
    <property type="entry name" value="Zinc finger protein"/>
    <property type="match status" value="2"/>
</dbReference>
<evidence type="ECO:0000256" key="5">
    <source>
        <dbReference type="ARBA" id="ARBA00022771"/>
    </source>
</evidence>
<dbReference type="GO" id="GO:0005667">
    <property type="term" value="C:transcription regulator complex"/>
    <property type="evidence" value="ECO:0007669"/>
    <property type="project" value="TreeGrafter"/>
</dbReference>
<dbReference type="PANTHER" id="PTHR14003:SF23">
    <property type="entry name" value="ZINC FINGER PROTEIN 143"/>
    <property type="match status" value="1"/>
</dbReference>
<evidence type="ECO:0000313" key="13">
    <source>
        <dbReference type="Proteomes" id="UP000233160"/>
    </source>
</evidence>
<feature type="domain" description="C2H2-type" evidence="11">
    <location>
        <begin position="270"/>
        <end position="297"/>
    </location>
</feature>
<feature type="region of interest" description="Disordered" evidence="10">
    <location>
        <begin position="1"/>
        <end position="151"/>
    </location>
</feature>
<dbReference type="Gene3D" id="3.30.160.60">
    <property type="entry name" value="Classic Zinc Finger"/>
    <property type="match status" value="5"/>
</dbReference>
<dbReference type="FunFam" id="3.30.160.60:FF:000475">
    <property type="entry name" value="zinc finger protein 32 isoform X1"/>
    <property type="match status" value="1"/>
</dbReference>
<dbReference type="GO" id="GO:0000978">
    <property type="term" value="F:RNA polymerase II cis-regulatory region sequence-specific DNA binding"/>
    <property type="evidence" value="ECO:0007669"/>
    <property type="project" value="TreeGrafter"/>
</dbReference>
<evidence type="ECO:0000256" key="1">
    <source>
        <dbReference type="ARBA" id="ARBA00004123"/>
    </source>
</evidence>
<feature type="domain" description="C2H2-type" evidence="11">
    <location>
        <begin position="159"/>
        <end position="186"/>
    </location>
</feature>
<evidence type="ECO:0000256" key="8">
    <source>
        <dbReference type="ARBA" id="ARBA00023242"/>
    </source>
</evidence>
<dbReference type="AlphaFoldDB" id="A0A2K6F892"/>
<dbReference type="Pfam" id="PF00096">
    <property type="entry name" value="zf-C2H2"/>
    <property type="match status" value="4"/>
</dbReference>
<dbReference type="GO" id="GO:0031519">
    <property type="term" value="C:PcG protein complex"/>
    <property type="evidence" value="ECO:0007669"/>
    <property type="project" value="TreeGrafter"/>
</dbReference>
<reference evidence="12" key="1">
    <citation type="submission" date="2025-08" db="UniProtKB">
        <authorList>
            <consortium name="Ensembl"/>
        </authorList>
    </citation>
    <scope>IDENTIFICATION</scope>
</reference>
<sequence>GEDVLLPETMSGESDPEGVGPALTSEEDLKEDREEETVVECPEPWRPQGPDSVRAKDGREPQGGICMKNVDADTRSPRVLEREASTESGIRGHSQSLRRSQRRKLDTTSTAQEGPQAGATQGASRESPGQNRLSLAHSPGTMEPAIHRAGGEVSSRPRFECGVCEKRFHYASQFLVHRRTHTGERPFQCLCGKGFLQRSDLRVHRRIHTGEKPYECDICHKRFTHQSTLHGHERIHSKERPYQCGFCEKSFSHRGNLTVHQRIHLELKPFECPECTRTFRQLGTFKRHLKTHSKTTSR</sequence>
<dbReference type="STRING" id="379532.ENSPCOP00000010199"/>
<comment type="subcellular location">
    <subcellularLocation>
        <location evidence="1">Nucleus</location>
    </subcellularLocation>
</comment>
<evidence type="ECO:0000256" key="7">
    <source>
        <dbReference type="ARBA" id="ARBA00023125"/>
    </source>
</evidence>
<evidence type="ECO:0000256" key="9">
    <source>
        <dbReference type="PROSITE-ProRule" id="PRU00042"/>
    </source>
</evidence>
<feature type="domain" description="C2H2-type" evidence="11">
    <location>
        <begin position="214"/>
        <end position="241"/>
    </location>
</feature>
<dbReference type="PROSITE" id="PS00028">
    <property type="entry name" value="ZINC_FINGER_C2H2_1"/>
    <property type="match status" value="4"/>
</dbReference>
<name>A0A2K6F892_PROCO</name>
<dbReference type="GO" id="GO:0008270">
    <property type="term" value="F:zinc ion binding"/>
    <property type="evidence" value="ECO:0007669"/>
    <property type="project" value="UniProtKB-KW"/>
</dbReference>
<dbReference type="Ensembl" id="ENSPCOT00000020775.1">
    <property type="protein sequence ID" value="ENSPCOP00000010199.1"/>
    <property type="gene ID" value="ENSPCOG00000016550.1"/>
</dbReference>
<dbReference type="SUPFAM" id="SSF57667">
    <property type="entry name" value="beta-beta-alpha zinc fingers"/>
    <property type="match status" value="3"/>
</dbReference>
<organism evidence="12 13">
    <name type="scientific">Propithecus coquereli</name>
    <name type="common">Coquerel's sifaka</name>
    <name type="synonym">Propithecus verreauxi coquereli</name>
    <dbReference type="NCBI Taxonomy" id="379532"/>
    <lineage>
        <taxon>Eukaryota</taxon>
        <taxon>Metazoa</taxon>
        <taxon>Chordata</taxon>
        <taxon>Craniata</taxon>
        <taxon>Vertebrata</taxon>
        <taxon>Euteleostomi</taxon>
        <taxon>Mammalia</taxon>
        <taxon>Eutheria</taxon>
        <taxon>Euarchontoglires</taxon>
        <taxon>Primates</taxon>
        <taxon>Strepsirrhini</taxon>
        <taxon>Lemuriformes</taxon>
        <taxon>Indriidae</taxon>
        <taxon>Propithecus</taxon>
    </lineage>
</organism>
<evidence type="ECO:0000256" key="2">
    <source>
        <dbReference type="ARBA" id="ARBA00006991"/>
    </source>
</evidence>
<dbReference type="PROSITE" id="PS50157">
    <property type="entry name" value="ZINC_FINGER_C2H2_2"/>
    <property type="match status" value="5"/>
</dbReference>
<comment type="similarity">
    <text evidence="2">Belongs to the krueppel C2H2-type zinc-finger protein family.</text>
</comment>
<keyword evidence="5 9" id="KW-0863">Zinc-finger</keyword>
<protein>
    <recommendedName>
        <fullName evidence="11">C2H2-type domain-containing protein</fullName>
    </recommendedName>
</protein>
<accession>A0A2K6F892</accession>
<feature type="domain" description="C2H2-type" evidence="11">
    <location>
        <begin position="187"/>
        <end position="213"/>
    </location>
</feature>
<keyword evidence="13" id="KW-1185">Reference proteome</keyword>
<keyword evidence="8" id="KW-0539">Nucleus</keyword>
<keyword evidence="6" id="KW-0862">Zinc</keyword>
<evidence type="ECO:0000256" key="4">
    <source>
        <dbReference type="ARBA" id="ARBA00022737"/>
    </source>
</evidence>
<feature type="compositionally biased region" description="Basic and acidic residues" evidence="10">
    <location>
        <begin position="70"/>
        <end position="85"/>
    </location>
</feature>
<dbReference type="GO" id="GO:0000981">
    <property type="term" value="F:DNA-binding transcription factor activity, RNA polymerase II-specific"/>
    <property type="evidence" value="ECO:0007669"/>
    <property type="project" value="TreeGrafter"/>
</dbReference>
<evidence type="ECO:0000256" key="6">
    <source>
        <dbReference type="ARBA" id="ARBA00022833"/>
    </source>
</evidence>
<feature type="compositionally biased region" description="Polar residues" evidence="10">
    <location>
        <begin position="107"/>
        <end position="133"/>
    </location>
</feature>
<reference evidence="12" key="2">
    <citation type="submission" date="2025-09" db="UniProtKB">
        <authorList>
            <consortium name="Ensembl"/>
        </authorList>
    </citation>
    <scope>IDENTIFICATION</scope>
</reference>
<dbReference type="Proteomes" id="UP000233160">
    <property type="component" value="Unassembled WGS sequence"/>
</dbReference>
<dbReference type="OMA" id="ACAREVT"/>
<feature type="domain" description="C2H2-type" evidence="11">
    <location>
        <begin position="242"/>
        <end position="269"/>
    </location>
</feature>
<dbReference type="FunFam" id="3.30.160.60:FF:000663">
    <property type="entry name" value="Zinc finger protein 45"/>
    <property type="match status" value="1"/>
</dbReference>
<proteinExistence type="inferred from homology"/>
<feature type="compositionally biased region" description="Acidic residues" evidence="10">
    <location>
        <begin position="25"/>
        <end position="38"/>
    </location>
</feature>
<keyword evidence="3" id="KW-0479">Metal-binding</keyword>
<dbReference type="SMART" id="SM00355">
    <property type="entry name" value="ZnF_C2H2"/>
    <property type="match status" value="5"/>
</dbReference>
<dbReference type="InterPro" id="IPR013087">
    <property type="entry name" value="Znf_C2H2_type"/>
</dbReference>
<evidence type="ECO:0000259" key="11">
    <source>
        <dbReference type="PROSITE" id="PS50157"/>
    </source>
</evidence>
<keyword evidence="7" id="KW-0238">DNA-binding</keyword>
<evidence type="ECO:0000256" key="10">
    <source>
        <dbReference type="SAM" id="MobiDB-lite"/>
    </source>
</evidence>
<evidence type="ECO:0000313" key="12">
    <source>
        <dbReference type="Ensembl" id="ENSPCOP00000010199.1"/>
    </source>
</evidence>
<dbReference type="GO" id="GO:0000785">
    <property type="term" value="C:chromatin"/>
    <property type="evidence" value="ECO:0007669"/>
    <property type="project" value="TreeGrafter"/>
</dbReference>